<dbReference type="AlphaFoldDB" id="A0A8J6NYP7"/>
<sequence>MAQKRVSRSRKRDLEQPDRFTNFTHNLLQFATKHKVYLSVALGLIITLSIAIAGMLYFANKAEDKALALLAQSQNKYQTIIKNSSPDQAYLDVANDFKLIMQKYSGKMGGKLAQFIFANICYQAGYYDQAIELYNQSLSDFGDNPFIKNLILSSLGYSHEAKKEYKTAAKYFEMLVSAPDYSMKDEVLFNLAQIYAGMGNYERRLNAFKTIVSDYKDSIYLEIAKESIPG</sequence>
<keyword evidence="1" id="KW-1133">Transmembrane helix</keyword>
<dbReference type="Gene3D" id="1.25.40.10">
    <property type="entry name" value="Tetratricopeptide repeat domain"/>
    <property type="match status" value="1"/>
</dbReference>
<dbReference type="InterPro" id="IPR011990">
    <property type="entry name" value="TPR-like_helical_dom_sf"/>
</dbReference>
<feature type="transmembrane region" description="Helical" evidence="1">
    <location>
        <begin position="36"/>
        <end position="59"/>
    </location>
</feature>
<dbReference type="Pfam" id="PF13181">
    <property type="entry name" value="TPR_8"/>
    <property type="match status" value="1"/>
</dbReference>
<comment type="caution">
    <text evidence="2">The sequence shown here is derived from an EMBL/GenBank/DDBJ whole genome shotgun (WGS) entry which is preliminary data.</text>
</comment>
<evidence type="ECO:0000256" key="1">
    <source>
        <dbReference type="SAM" id="Phobius"/>
    </source>
</evidence>
<dbReference type="SUPFAM" id="SSF48452">
    <property type="entry name" value="TPR-like"/>
    <property type="match status" value="1"/>
</dbReference>
<organism evidence="2 3">
    <name type="scientific">Candidatus Desulfatibia vada</name>
    <dbReference type="NCBI Taxonomy" id="2841696"/>
    <lineage>
        <taxon>Bacteria</taxon>
        <taxon>Pseudomonadati</taxon>
        <taxon>Thermodesulfobacteriota</taxon>
        <taxon>Desulfobacteria</taxon>
        <taxon>Desulfobacterales</taxon>
        <taxon>Desulfobacterales incertae sedis</taxon>
        <taxon>Candidatus Desulfatibia</taxon>
    </lineage>
</organism>
<accession>A0A8J6NYP7</accession>
<name>A0A8J6NYP7_9BACT</name>
<reference evidence="2 3" key="1">
    <citation type="submission" date="2020-08" db="EMBL/GenBank/DDBJ databases">
        <title>Bridging the membrane lipid divide: bacteria of the FCB group superphylum have the potential to synthesize archaeal ether lipids.</title>
        <authorList>
            <person name="Villanueva L."/>
            <person name="Von Meijenfeldt F.A.B."/>
            <person name="Westbye A.B."/>
            <person name="Yadav S."/>
            <person name="Hopmans E.C."/>
            <person name="Dutilh B.E."/>
            <person name="Sinninghe Damste J.S."/>
        </authorList>
    </citation>
    <scope>NUCLEOTIDE SEQUENCE [LARGE SCALE GENOMIC DNA]</scope>
    <source>
        <strain evidence="2">NIOZ-UU17</strain>
    </source>
</reference>
<gene>
    <name evidence="2" type="ORF">H8D96_08360</name>
</gene>
<keyword evidence="1" id="KW-0472">Membrane</keyword>
<dbReference type="EMBL" id="JACNIG010000192">
    <property type="protein sequence ID" value="MBC8431920.1"/>
    <property type="molecule type" value="Genomic_DNA"/>
</dbReference>
<proteinExistence type="predicted"/>
<evidence type="ECO:0000313" key="3">
    <source>
        <dbReference type="Proteomes" id="UP000605201"/>
    </source>
</evidence>
<keyword evidence="1" id="KW-0812">Transmembrane</keyword>
<dbReference type="Proteomes" id="UP000605201">
    <property type="component" value="Unassembled WGS sequence"/>
</dbReference>
<evidence type="ECO:0000313" key="2">
    <source>
        <dbReference type="EMBL" id="MBC8431920.1"/>
    </source>
</evidence>
<dbReference type="InterPro" id="IPR019734">
    <property type="entry name" value="TPR_rpt"/>
</dbReference>
<protein>
    <submittedName>
        <fullName evidence="2">Tetratricopeptide repeat protein</fullName>
    </submittedName>
</protein>